<organism evidence="4 5">
    <name type="scientific">Stentor coeruleus</name>
    <dbReference type="NCBI Taxonomy" id="5963"/>
    <lineage>
        <taxon>Eukaryota</taxon>
        <taxon>Sar</taxon>
        <taxon>Alveolata</taxon>
        <taxon>Ciliophora</taxon>
        <taxon>Postciliodesmatophora</taxon>
        <taxon>Heterotrichea</taxon>
        <taxon>Heterotrichida</taxon>
        <taxon>Stentoridae</taxon>
        <taxon>Stentor</taxon>
    </lineage>
</organism>
<accession>A0A1R2BH69</accession>
<dbReference type="GO" id="GO:1990904">
    <property type="term" value="C:ribonucleoprotein complex"/>
    <property type="evidence" value="ECO:0007669"/>
    <property type="project" value="UniProtKB-KW"/>
</dbReference>
<reference evidence="4 5" key="1">
    <citation type="submission" date="2016-11" db="EMBL/GenBank/DDBJ databases">
        <title>The macronuclear genome of Stentor coeruleus: a giant cell with tiny introns.</title>
        <authorList>
            <person name="Slabodnick M."/>
            <person name="Ruby J.G."/>
            <person name="Reiff S.B."/>
            <person name="Swart E.C."/>
            <person name="Gosai S."/>
            <person name="Prabakaran S."/>
            <person name="Witkowska E."/>
            <person name="Larue G.E."/>
            <person name="Fisher S."/>
            <person name="Freeman R.M."/>
            <person name="Gunawardena J."/>
            <person name="Chu W."/>
            <person name="Stover N.A."/>
            <person name="Gregory B.D."/>
            <person name="Nowacki M."/>
            <person name="Derisi J."/>
            <person name="Roy S.W."/>
            <person name="Marshall W.F."/>
            <person name="Sood P."/>
        </authorList>
    </citation>
    <scope>NUCLEOTIDE SEQUENCE [LARGE SCALE GENOMIC DNA]</scope>
    <source>
        <strain evidence="4">WM001</strain>
    </source>
</reference>
<evidence type="ECO:0000256" key="3">
    <source>
        <dbReference type="ARBA" id="ARBA00023274"/>
    </source>
</evidence>
<keyword evidence="3" id="KW-0687">Ribonucleoprotein</keyword>
<gene>
    <name evidence="4" type="ORF">SteCoe_24606</name>
</gene>
<keyword evidence="5" id="KW-1185">Reference proteome</keyword>
<comment type="similarity">
    <text evidence="1">Belongs to the universal ribosomal protein uS3 family.</text>
</comment>
<evidence type="ECO:0000313" key="4">
    <source>
        <dbReference type="EMBL" id="OMJ76091.1"/>
    </source>
</evidence>
<name>A0A1R2BH69_9CILI</name>
<dbReference type="Proteomes" id="UP000187209">
    <property type="component" value="Unassembled WGS sequence"/>
</dbReference>
<proteinExistence type="inferred from homology"/>
<comment type="caution">
    <text evidence="4">The sequence shown here is derived from an EMBL/GenBank/DDBJ whole genome shotgun (WGS) entry which is preliminary data.</text>
</comment>
<dbReference type="GO" id="GO:0005840">
    <property type="term" value="C:ribosome"/>
    <property type="evidence" value="ECO:0007669"/>
    <property type="project" value="UniProtKB-KW"/>
</dbReference>
<dbReference type="EMBL" id="MPUH01000652">
    <property type="protein sequence ID" value="OMJ76091.1"/>
    <property type="molecule type" value="Genomic_DNA"/>
</dbReference>
<evidence type="ECO:0000256" key="1">
    <source>
        <dbReference type="ARBA" id="ARBA00010761"/>
    </source>
</evidence>
<dbReference type="InterPro" id="IPR036419">
    <property type="entry name" value="Ribosomal_S3_C_sf"/>
</dbReference>
<geneLocation type="mitochondrion" evidence="4"/>
<sequence>MKISRKFIKHSKFRGLHLIIKGKIGALGCVRKRTVHMRIGTYGLARYYLRGDTLYSAAITQTGKIGIKIITSYK</sequence>
<dbReference type="AlphaFoldDB" id="A0A1R2BH69"/>
<protein>
    <submittedName>
        <fullName evidence="4">Uncharacterized protein</fullName>
    </submittedName>
</protein>
<evidence type="ECO:0000256" key="2">
    <source>
        <dbReference type="ARBA" id="ARBA00022980"/>
    </source>
</evidence>
<keyword evidence="4" id="KW-0496">Mitochondrion</keyword>
<keyword evidence="2" id="KW-0689">Ribosomal protein</keyword>
<dbReference type="SUPFAM" id="SSF54821">
    <property type="entry name" value="Ribosomal protein S3 C-terminal domain"/>
    <property type="match status" value="1"/>
</dbReference>
<evidence type="ECO:0000313" key="5">
    <source>
        <dbReference type="Proteomes" id="UP000187209"/>
    </source>
</evidence>